<gene>
    <name evidence="9 11" type="ORF">P152DRAFT_458438</name>
</gene>
<dbReference type="PANTHER" id="PTHR42776">
    <property type="entry name" value="SERINE PEPTIDASE S9 FAMILY MEMBER"/>
    <property type="match status" value="1"/>
</dbReference>
<dbReference type="SUPFAM" id="SSF69322">
    <property type="entry name" value="Tricorn protease domain 2"/>
    <property type="match status" value="1"/>
</dbReference>
<dbReference type="SUPFAM" id="SSF53474">
    <property type="entry name" value="alpha/beta-Hydrolases"/>
    <property type="match status" value="1"/>
</dbReference>
<evidence type="ECO:0000256" key="3">
    <source>
        <dbReference type="ARBA" id="ARBA00022729"/>
    </source>
</evidence>
<dbReference type="GO" id="GO:0004252">
    <property type="term" value="F:serine-type endopeptidase activity"/>
    <property type="evidence" value="ECO:0007669"/>
    <property type="project" value="TreeGrafter"/>
</dbReference>
<keyword evidence="3 7" id="KW-0732">Signal</keyword>
<dbReference type="EMBL" id="ML975157">
    <property type="protein sequence ID" value="KAF1812617.1"/>
    <property type="molecule type" value="Genomic_DNA"/>
</dbReference>
<dbReference type="InterPro" id="IPR011042">
    <property type="entry name" value="6-blade_b-propeller_TolB-like"/>
</dbReference>
<dbReference type="InterPro" id="IPR001375">
    <property type="entry name" value="Peptidase_S9_cat"/>
</dbReference>
<evidence type="ECO:0000256" key="2">
    <source>
        <dbReference type="ARBA" id="ARBA00022670"/>
    </source>
</evidence>
<keyword evidence="5" id="KW-0720">Serine protease</keyword>
<name>A0A6G1G3C8_9PEZI</name>
<evidence type="ECO:0000256" key="5">
    <source>
        <dbReference type="ARBA" id="ARBA00022825"/>
    </source>
</evidence>
<sequence length="720" mass="79083">MLAHLAVFLVLLFSMTVRAAKFTPEVMLSAPRRSSGVPNSDGSRILYSVSTYSFENHGKKSEIRVLDAKSNESKLVTDAAGASEPQWLNDEDVLLLLPGQTNSTDIAVGKADAFEATKAIAGNFDGSGTSIRVKKISDDKWTFAITGLAKPDGTPYSAGKAPKKLSSGKLYKQTFVRHWDSYIAPERNAIFVGTITKPSSSAESGKLSYALSPLRNVLAGTGLESPVPTFGGIDHYDIGEDHIIFVAKEPTLKAGFSTKVNVYVANLYGTLAASDLIYQVLVPGFGGATTSPVFSKDGKKAAFLMMQEDGYEADKNQLFVIPDVRRPNWLLHLLNSTNGKGSWPLSPGGVSFSNNGDDLYLVAEDRGRTSIFTTPVNQPAESSPPKKIYSDGNVSDLRVLADGNIFISGTNIVDNSFYSILFPNLGTAKLISSNTENGKLVSLSRSQVADVYFKGAERDVQAFLLKPSNFDSDKKYPLAFLVHGGPQGAWEDAWSSRWNMAVFAEAGYVVFAPNPTGSTGFGQDFTDAIQGQWGGLPYKDLVAGYQWIEENLDYVDLDKTVALGASYGGYMMNWIQGHELGRKFKAIVCHDGVFSMVSQLASEEQWFPTHDLEGFYWNNEEKWLRWDPARFTGNWSTPQLVIHSELDYRLTIAEGLAAFNVLQARGVESQFLTFPDENHWVQKEENSLMWHTAVLNWINKFVGYPPYKAEDEAPGTVINH</sequence>
<evidence type="ECO:0000259" key="8">
    <source>
        <dbReference type="Pfam" id="PF00326"/>
    </source>
</evidence>
<evidence type="ECO:0000313" key="10">
    <source>
        <dbReference type="Proteomes" id="UP000504638"/>
    </source>
</evidence>
<evidence type="ECO:0000313" key="9">
    <source>
        <dbReference type="EMBL" id="KAF1812617.1"/>
    </source>
</evidence>
<reference evidence="11" key="3">
    <citation type="submission" date="2025-04" db="UniProtKB">
        <authorList>
            <consortium name="RefSeq"/>
        </authorList>
    </citation>
    <scope>IDENTIFICATION</scope>
    <source>
        <strain evidence="11">CBS 781.70</strain>
    </source>
</reference>
<dbReference type="Proteomes" id="UP000504638">
    <property type="component" value="Unplaced"/>
</dbReference>
<keyword evidence="2" id="KW-0645">Protease</keyword>
<evidence type="ECO:0000256" key="6">
    <source>
        <dbReference type="ARBA" id="ARBA00032829"/>
    </source>
</evidence>
<dbReference type="InterPro" id="IPR029058">
    <property type="entry name" value="AB_hydrolase_fold"/>
</dbReference>
<proteinExistence type="inferred from homology"/>
<protein>
    <recommendedName>
        <fullName evidence="6">Dipeptidyl-peptidase V</fullName>
    </recommendedName>
</protein>
<keyword evidence="4" id="KW-0378">Hydrolase</keyword>
<evidence type="ECO:0000256" key="4">
    <source>
        <dbReference type="ARBA" id="ARBA00022801"/>
    </source>
</evidence>
<dbReference type="PANTHER" id="PTHR42776:SF13">
    <property type="entry name" value="DIPEPTIDYL-PEPTIDASE 5"/>
    <property type="match status" value="1"/>
</dbReference>
<feature type="chain" id="PRO_5044631795" description="Dipeptidyl-peptidase V" evidence="7">
    <location>
        <begin position="20"/>
        <end position="720"/>
    </location>
</feature>
<organism evidence="9">
    <name type="scientific">Eremomyces bilateralis CBS 781.70</name>
    <dbReference type="NCBI Taxonomy" id="1392243"/>
    <lineage>
        <taxon>Eukaryota</taxon>
        <taxon>Fungi</taxon>
        <taxon>Dikarya</taxon>
        <taxon>Ascomycota</taxon>
        <taxon>Pezizomycotina</taxon>
        <taxon>Dothideomycetes</taxon>
        <taxon>Dothideomycetes incertae sedis</taxon>
        <taxon>Eremomycetales</taxon>
        <taxon>Eremomycetaceae</taxon>
        <taxon>Eremomyces</taxon>
    </lineage>
</organism>
<accession>A0A6G1G3C8</accession>
<reference evidence="11" key="2">
    <citation type="submission" date="2020-04" db="EMBL/GenBank/DDBJ databases">
        <authorList>
            <consortium name="NCBI Genome Project"/>
        </authorList>
    </citation>
    <scope>NUCLEOTIDE SEQUENCE</scope>
    <source>
        <strain evidence="11">CBS 781.70</strain>
    </source>
</reference>
<feature type="domain" description="Peptidase S9 prolyl oligopeptidase catalytic" evidence="8">
    <location>
        <begin position="494"/>
        <end position="702"/>
    </location>
</feature>
<evidence type="ECO:0000256" key="7">
    <source>
        <dbReference type="SAM" id="SignalP"/>
    </source>
</evidence>
<dbReference type="GeneID" id="54420032"/>
<evidence type="ECO:0000313" key="11">
    <source>
        <dbReference type="RefSeq" id="XP_033534248.1"/>
    </source>
</evidence>
<dbReference type="FunFam" id="3.40.50.1820:FF:000028">
    <property type="entry name" value="S9 family peptidase"/>
    <property type="match status" value="1"/>
</dbReference>
<keyword evidence="10" id="KW-1185">Reference proteome</keyword>
<evidence type="ECO:0000256" key="1">
    <source>
        <dbReference type="ARBA" id="ARBA00010040"/>
    </source>
</evidence>
<dbReference type="RefSeq" id="XP_033534248.1">
    <property type="nucleotide sequence ID" value="XM_033679462.1"/>
</dbReference>
<feature type="signal peptide" evidence="7">
    <location>
        <begin position="1"/>
        <end position="19"/>
    </location>
</feature>
<comment type="similarity">
    <text evidence="1">Belongs to the peptidase S9C family.</text>
</comment>
<dbReference type="Pfam" id="PF00326">
    <property type="entry name" value="Peptidase_S9"/>
    <property type="match status" value="1"/>
</dbReference>
<reference evidence="9 11" key="1">
    <citation type="submission" date="2020-01" db="EMBL/GenBank/DDBJ databases">
        <authorList>
            <consortium name="DOE Joint Genome Institute"/>
            <person name="Haridas S."/>
            <person name="Albert R."/>
            <person name="Binder M."/>
            <person name="Bloem J."/>
            <person name="Labutti K."/>
            <person name="Salamov A."/>
            <person name="Andreopoulos B."/>
            <person name="Baker S.E."/>
            <person name="Barry K."/>
            <person name="Bills G."/>
            <person name="Bluhm B.H."/>
            <person name="Cannon C."/>
            <person name="Castanera R."/>
            <person name="Culley D.E."/>
            <person name="Daum C."/>
            <person name="Ezra D."/>
            <person name="Gonzalez J.B."/>
            <person name="Henrissat B."/>
            <person name="Kuo A."/>
            <person name="Liang C."/>
            <person name="Lipzen A."/>
            <person name="Lutzoni F."/>
            <person name="Magnuson J."/>
            <person name="Mondo S."/>
            <person name="Nolan M."/>
            <person name="Ohm R."/>
            <person name="Pangilinan J."/>
            <person name="Park H.-J."/>
            <person name="Ramirez L."/>
            <person name="Alfaro M."/>
            <person name="Sun H."/>
            <person name="Tritt A."/>
            <person name="Yoshinaga Y."/>
            <person name="Zwiers L.-H."/>
            <person name="Turgeon B.G."/>
            <person name="Goodwin S.B."/>
            <person name="Spatafora J.W."/>
            <person name="Crous P.W."/>
            <person name="Grigoriev I.V."/>
        </authorList>
    </citation>
    <scope>NUCLEOTIDE SEQUENCE</scope>
    <source>
        <strain evidence="9 11">CBS 781.70</strain>
    </source>
</reference>
<dbReference type="GO" id="GO:0006508">
    <property type="term" value="P:proteolysis"/>
    <property type="evidence" value="ECO:0007669"/>
    <property type="project" value="UniProtKB-KW"/>
</dbReference>
<dbReference type="Gene3D" id="2.120.10.30">
    <property type="entry name" value="TolB, C-terminal domain"/>
    <property type="match status" value="1"/>
</dbReference>
<dbReference type="OrthoDB" id="416344at2759"/>
<dbReference type="AlphaFoldDB" id="A0A6G1G3C8"/>
<dbReference type="Gene3D" id="3.40.50.1820">
    <property type="entry name" value="alpha/beta hydrolase"/>
    <property type="match status" value="1"/>
</dbReference>